<accession>A0A844B8M0</accession>
<evidence type="ECO:0000313" key="3">
    <source>
        <dbReference type="Proteomes" id="UP000487350"/>
    </source>
</evidence>
<dbReference type="Proteomes" id="UP000487350">
    <property type="component" value="Unassembled WGS sequence"/>
</dbReference>
<dbReference type="RefSeq" id="WP_153585156.1">
    <property type="nucleotide sequence ID" value="NZ_WJBU01000010.1"/>
</dbReference>
<name>A0A844B8M0_9BURK</name>
<dbReference type="OrthoDB" id="581894at2"/>
<dbReference type="EMBL" id="WJBU01000010">
    <property type="protein sequence ID" value="MRD47827.1"/>
    <property type="molecule type" value="Genomic_DNA"/>
</dbReference>
<dbReference type="Pfam" id="PF10670">
    <property type="entry name" value="DUF4198"/>
    <property type="match status" value="1"/>
</dbReference>
<dbReference type="PROSITE" id="PS51257">
    <property type="entry name" value="PROKAR_LIPOPROTEIN"/>
    <property type="match status" value="1"/>
</dbReference>
<evidence type="ECO:0000313" key="2">
    <source>
        <dbReference type="EMBL" id="MRD47827.1"/>
    </source>
</evidence>
<feature type="chain" id="PRO_5032508564" evidence="1">
    <location>
        <begin position="24"/>
        <end position="280"/>
    </location>
</feature>
<sequence>MPFTPIRCLVFLLASLAACAASAHEFWLLPDRFNAPVGSTVRLRMFVGEQFAGEQIGFYRALVARAHHYSATRDVDLTSTAPDVPVGDFAVALREPGTHLLAIDSQPSQIELEAGRFYAYLHDEGLDFVNEARAAAGKAAAPGRERYRRNIKTLVTAGGPGASGTAADQTFARVTGQRLEIVPLSDPQRGGVGRDLAFRVLWEGKPLPNALVKFWQRSGAQSLLIRVVTDARGQATYTPPLAGTWMVSVVHMVPVTDSPDVDWDSYWGNLTFSLPAASRQ</sequence>
<reference evidence="2 3" key="1">
    <citation type="submission" date="2019-11" db="EMBL/GenBank/DDBJ databases">
        <title>Caenimonas koreensis gen. nov., sp. nov., isolated from activated sludge.</title>
        <authorList>
            <person name="Seung H.R."/>
        </authorList>
    </citation>
    <scope>NUCLEOTIDE SEQUENCE [LARGE SCALE GENOMIC DNA]</scope>
    <source>
        <strain evidence="2 3">EMB320</strain>
    </source>
</reference>
<protein>
    <submittedName>
        <fullName evidence="2">DUF4198 domain-containing protein</fullName>
    </submittedName>
</protein>
<comment type="caution">
    <text evidence="2">The sequence shown here is derived from an EMBL/GenBank/DDBJ whole genome shotgun (WGS) entry which is preliminary data.</text>
</comment>
<gene>
    <name evidence="2" type="ORF">GHT07_11100</name>
</gene>
<feature type="signal peptide" evidence="1">
    <location>
        <begin position="1"/>
        <end position="23"/>
    </location>
</feature>
<keyword evidence="3" id="KW-1185">Reference proteome</keyword>
<evidence type="ECO:0000256" key="1">
    <source>
        <dbReference type="SAM" id="SignalP"/>
    </source>
</evidence>
<dbReference type="InterPro" id="IPR019613">
    <property type="entry name" value="DUF4198"/>
</dbReference>
<proteinExistence type="predicted"/>
<keyword evidence="1" id="KW-0732">Signal</keyword>
<dbReference type="AlphaFoldDB" id="A0A844B8M0"/>
<organism evidence="2 3">
    <name type="scientific">Caenimonas koreensis DSM 17982</name>
    <dbReference type="NCBI Taxonomy" id="1121255"/>
    <lineage>
        <taxon>Bacteria</taxon>
        <taxon>Pseudomonadati</taxon>
        <taxon>Pseudomonadota</taxon>
        <taxon>Betaproteobacteria</taxon>
        <taxon>Burkholderiales</taxon>
        <taxon>Comamonadaceae</taxon>
        <taxon>Caenimonas</taxon>
    </lineage>
</organism>